<comment type="caution">
    <text evidence="8">The sequence shown here is derived from an EMBL/GenBank/DDBJ whole genome shotgun (WGS) entry which is preliminary data.</text>
</comment>
<feature type="transmembrane region" description="Helical" evidence="6">
    <location>
        <begin position="525"/>
        <end position="547"/>
    </location>
</feature>
<keyword evidence="4 6" id="KW-1133">Transmembrane helix</keyword>
<dbReference type="Proteomes" id="UP000785200">
    <property type="component" value="Unassembled WGS sequence"/>
</dbReference>
<gene>
    <name evidence="8" type="ORF">D0Z07_2310</name>
</gene>
<proteinExistence type="inferred from homology"/>
<keyword evidence="3 6" id="KW-0812">Transmembrane</keyword>
<dbReference type="GO" id="GO:0016020">
    <property type="term" value="C:membrane"/>
    <property type="evidence" value="ECO:0007669"/>
    <property type="project" value="UniProtKB-SubCell"/>
</dbReference>
<dbReference type="Pfam" id="PF01490">
    <property type="entry name" value="Aa_trans"/>
    <property type="match status" value="1"/>
</dbReference>
<evidence type="ECO:0000256" key="2">
    <source>
        <dbReference type="ARBA" id="ARBA00008066"/>
    </source>
</evidence>
<feature type="transmembrane region" description="Helical" evidence="6">
    <location>
        <begin position="343"/>
        <end position="366"/>
    </location>
</feature>
<sequence length="571" mass="62602">MSIHTRTMAHLQASGISLEEYVYHAALTRAQPIEPQPSAISRGWTSIFNSKPAVIDGISETPVERSRDMAYDEGKISKDPVPTGKGAVPIELSTHASNNSTVSTEEWEQASRAGRTASWGAIFYLTVTDILGPTSAPWAMAQMGYGLGTAMYVIFGVFAALGGYILWRIFLTLDSHRYPLRTFSDAAFRIFGKWASHTVNVMQTVQLFFFVCIITISNGQGLSQITGGRVCFIILCFIWALAGMIGGQIRTLQRLSWLSSIAVWLNIFLIVATMVAVSHTPPNYAAALTSNGMEEGPVIFTAGPPPGTPFYNQIVGLAQAFLSWGGSMMFIEFMSEMRRPMDFWKGMILAQIFILVVYVTFGVVVFKYQGQFAINPAMQGISTYTWQTVTNSVFLVSGLIAACLYGNISIKVLYQTIMIDLLNLPPLSSKKGKWIWVGLVPIYWSIAFLIGSAIPQVSNLSGLVASICVLQFSYTFPPLLQLGLNLQIDGMLPEAGEGFDPVTGVTTRTDRGMKRWLRAYMKKPLLNTFNILFMLASISIAVLGIWASCVGLKLAYATRPKSSFSCSSPVL</sequence>
<accession>A0A9P6VN37</accession>
<evidence type="ECO:0000256" key="4">
    <source>
        <dbReference type="ARBA" id="ARBA00022989"/>
    </source>
</evidence>
<evidence type="ECO:0000313" key="9">
    <source>
        <dbReference type="Proteomes" id="UP000785200"/>
    </source>
</evidence>
<feature type="transmembrane region" description="Helical" evidence="6">
    <location>
        <begin position="194"/>
        <end position="216"/>
    </location>
</feature>
<reference evidence="8" key="1">
    <citation type="submission" date="2019-07" db="EMBL/GenBank/DDBJ databases">
        <title>Hyphodiscus hymeniophilus genome sequencing and assembly.</title>
        <authorList>
            <person name="Kramer G."/>
            <person name="Nodwell J."/>
        </authorList>
    </citation>
    <scope>NUCLEOTIDE SEQUENCE</scope>
    <source>
        <strain evidence="8">ATCC 34498</strain>
    </source>
</reference>
<keyword evidence="9" id="KW-1185">Reference proteome</keyword>
<feature type="transmembrane region" description="Helical" evidence="6">
    <location>
        <begin position="310"/>
        <end position="331"/>
    </location>
</feature>
<dbReference type="AlphaFoldDB" id="A0A9P6VN37"/>
<dbReference type="EMBL" id="VNKQ01000005">
    <property type="protein sequence ID" value="KAG0650724.1"/>
    <property type="molecule type" value="Genomic_DNA"/>
</dbReference>
<dbReference type="PANTHER" id="PTHR22950">
    <property type="entry name" value="AMINO ACID TRANSPORTER"/>
    <property type="match status" value="1"/>
</dbReference>
<feature type="transmembrane region" description="Helical" evidence="6">
    <location>
        <begin position="152"/>
        <end position="173"/>
    </location>
</feature>
<protein>
    <recommendedName>
        <fullName evidence="7">Amino acid transporter transmembrane domain-containing protein</fullName>
    </recommendedName>
</protein>
<comment type="subcellular location">
    <subcellularLocation>
        <location evidence="1">Membrane</location>
        <topology evidence="1">Multi-pass membrane protein</topology>
    </subcellularLocation>
</comment>
<comment type="similarity">
    <text evidence="2">Belongs to the amino acid/polyamine transporter 2 family.</text>
</comment>
<feature type="transmembrane region" description="Helical" evidence="6">
    <location>
        <begin position="434"/>
        <end position="454"/>
    </location>
</feature>
<evidence type="ECO:0000259" key="7">
    <source>
        <dbReference type="Pfam" id="PF01490"/>
    </source>
</evidence>
<name>A0A9P6VN37_9HELO</name>
<dbReference type="PANTHER" id="PTHR22950:SF461">
    <property type="entry name" value="AMINO ACID TRANSPORTER TRANSMEMBRANE DOMAIN-CONTAINING PROTEIN"/>
    <property type="match status" value="1"/>
</dbReference>
<dbReference type="GO" id="GO:0015179">
    <property type="term" value="F:L-amino acid transmembrane transporter activity"/>
    <property type="evidence" value="ECO:0007669"/>
    <property type="project" value="TreeGrafter"/>
</dbReference>
<evidence type="ECO:0000313" key="8">
    <source>
        <dbReference type="EMBL" id="KAG0650724.1"/>
    </source>
</evidence>
<evidence type="ECO:0000256" key="1">
    <source>
        <dbReference type="ARBA" id="ARBA00004141"/>
    </source>
</evidence>
<feature type="transmembrane region" description="Helical" evidence="6">
    <location>
        <begin position="393"/>
        <end position="414"/>
    </location>
</feature>
<dbReference type="InterPro" id="IPR013057">
    <property type="entry name" value="AA_transpt_TM"/>
</dbReference>
<evidence type="ECO:0000256" key="5">
    <source>
        <dbReference type="ARBA" id="ARBA00023136"/>
    </source>
</evidence>
<feature type="transmembrane region" description="Helical" evidence="6">
    <location>
        <begin position="121"/>
        <end position="140"/>
    </location>
</feature>
<evidence type="ECO:0000256" key="6">
    <source>
        <dbReference type="SAM" id="Phobius"/>
    </source>
</evidence>
<dbReference type="OrthoDB" id="40134at2759"/>
<evidence type="ECO:0000256" key="3">
    <source>
        <dbReference type="ARBA" id="ARBA00022692"/>
    </source>
</evidence>
<organism evidence="8 9">
    <name type="scientific">Hyphodiscus hymeniophilus</name>
    <dbReference type="NCBI Taxonomy" id="353542"/>
    <lineage>
        <taxon>Eukaryota</taxon>
        <taxon>Fungi</taxon>
        <taxon>Dikarya</taxon>
        <taxon>Ascomycota</taxon>
        <taxon>Pezizomycotina</taxon>
        <taxon>Leotiomycetes</taxon>
        <taxon>Helotiales</taxon>
        <taxon>Hyphodiscaceae</taxon>
        <taxon>Hyphodiscus</taxon>
    </lineage>
</organism>
<keyword evidence="5 6" id="KW-0472">Membrane</keyword>
<feature type="transmembrane region" description="Helical" evidence="6">
    <location>
        <begin position="460"/>
        <end position="480"/>
    </location>
</feature>
<feature type="transmembrane region" description="Helical" evidence="6">
    <location>
        <begin position="257"/>
        <end position="277"/>
    </location>
</feature>
<feature type="domain" description="Amino acid transporter transmembrane" evidence="7">
    <location>
        <begin position="119"/>
        <end position="483"/>
    </location>
</feature>
<feature type="transmembrane region" description="Helical" evidence="6">
    <location>
        <begin position="222"/>
        <end position="245"/>
    </location>
</feature>